<feature type="region of interest" description="Disordered" evidence="1">
    <location>
        <begin position="78"/>
        <end position="105"/>
    </location>
</feature>
<accession>A0A8H4QQE5</accession>
<evidence type="ECO:0000256" key="1">
    <source>
        <dbReference type="SAM" id="MobiDB-lite"/>
    </source>
</evidence>
<organism evidence="2 3">
    <name type="scientific">Agrocybe pediades</name>
    <dbReference type="NCBI Taxonomy" id="84607"/>
    <lineage>
        <taxon>Eukaryota</taxon>
        <taxon>Fungi</taxon>
        <taxon>Dikarya</taxon>
        <taxon>Basidiomycota</taxon>
        <taxon>Agaricomycotina</taxon>
        <taxon>Agaricomycetes</taxon>
        <taxon>Agaricomycetidae</taxon>
        <taxon>Agaricales</taxon>
        <taxon>Agaricineae</taxon>
        <taxon>Strophariaceae</taxon>
        <taxon>Agrocybe</taxon>
    </lineage>
</organism>
<dbReference type="AlphaFoldDB" id="A0A8H4QQE5"/>
<sequence length="105" mass="11925">MSPRYRLLAEVATGIIKVPDTLEDLEIVQSRLFKRQKYTKAHERALIAEIERNPLCNNLIDLHMGIVGTTSNWYGRDEEVEGGPLYQKDGPPDSRYGSHADDLDL</sequence>
<evidence type="ECO:0000313" key="3">
    <source>
        <dbReference type="Proteomes" id="UP000521872"/>
    </source>
</evidence>
<comment type="caution">
    <text evidence="2">The sequence shown here is derived from an EMBL/GenBank/DDBJ whole genome shotgun (WGS) entry which is preliminary data.</text>
</comment>
<feature type="compositionally biased region" description="Basic and acidic residues" evidence="1">
    <location>
        <begin position="90"/>
        <end position="105"/>
    </location>
</feature>
<evidence type="ECO:0000313" key="2">
    <source>
        <dbReference type="EMBL" id="KAF4614976.1"/>
    </source>
</evidence>
<proteinExistence type="predicted"/>
<name>A0A8H4QQE5_9AGAR</name>
<dbReference type="Proteomes" id="UP000521872">
    <property type="component" value="Unassembled WGS sequence"/>
</dbReference>
<gene>
    <name evidence="2" type="ORF">D9613_002483</name>
</gene>
<reference evidence="2 3" key="1">
    <citation type="submission" date="2019-12" db="EMBL/GenBank/DDBJ databases">
        <authorList>
            <person name="Floudas D."/>
            <person name="Bentzer J."/>
            <person name="Ahren D."/>
            <person name="Johansson T."/>
            <person name="Persson P."/>
            <person name="Tunlid A."/>
        </authorList>
    </citation>
    <scope>NUCLEOTIDE SEQUENCE [LARGE SCALE GENOMIC DNA]</scope>
    <source>
        <strain evidence="2 3">CBS 102.39</strain>
    </source>
</reference>
<dbReference type="EMBL" id="JAACJL010000044">
    <property type="protein sequence ID" value="KAF4614976.1"/>
    <property type="molecule type" value="Genomic_DNA"/>
</dbReference>
<keyword evidence="3" id="KW-1185">Reference proteome</keyword>
<protein>
    <submittedName>
        <fullName evidence="2">Uncharacterized protein</fullName>
    </submittedName>
</protein>